<dbReference type="Pfam" id="PF01420">
    <property type="entry name" value="Methylase_S"/>
    <property type="match status" value="2"/>
</dbReference>
<dbReference type="PANTHER" id="PTHR43140">
    <property type="entry name" value="TYPE-1 RESTRICTION ENZYME ECOKI SPECIFICITY PROTEIN"/>
    <property type="match status" value="1"/>
</dbReference>
<evidence type="ECO:0000259" key="4">
    <source>
        <dbReference type="Pfam" id="PF01420"/>
    </source>
</evidence>
<dbReference type="RefSeq" id="WP_100708203.1">
    <property type="nucleotide sequence ID" value="NZ_NPDL01000013.1"/>
</dbReference>
<proteinExistence type="inferred from homology"/>
<gene>
    <name evidence="5" type="ORF">CH357_18245</name>
</gene>
<dbReference type="InterPro" id="IPR000055">
    <property type="entry name" value="Restrct_endonuc_typeI_TRD"/>
</dbReference>
<evidence type="ECO:0000313" key="5">
    <source>
        <dbReference type="EMBL" id="PJZ23974.1"/>
    </source>
</evidence>
<evidence type="ECO:0000256" key="1">
    <source>
        <dbReference type="ARBA" id="ARBA00010923"/>
    </source>
</evidence>
<dbReference type="AlphaFoldDB" id="A0A2M9X8J0"/>
<feature type="domain" description="Type I restriction modification DNA specificity" evidence="4">
    <location>
        <begin position="234"/>
        <end position="407"/>
    </location>
</feature>
<comment type="similarity">
    <text evidence="1">Belongs to the type-I restriction system S methylase family.</text>
</comment>
<dbReference type="InterPro" id="IPR044946">
    <property type="entry name" value="Restrct_endonuc_typeI_TRD_sf"/>
</dbReference>
<protein>
    <recommendedName>
        <fullName evidence="4">Type I restriction modification DNA specificity domain-containing protein</fullName>
    </recommendedName>
</protein>
<dbReference type="GO" id="GO:0009307">
    <property type="term" value="P:DNA restriction-modification system"/>
    <property type="evidence" value="ECO:0007669"/>
    <property type="project" value="UniProtKB-KW"/>
</dbReference>
<dbReference type="SUPFAM" id="SSF116734">
    <property type="entry name" value="DNA methylase specificity domain"/>
    <property type="match status" value="2"/>
</dbReference>
<dbReference type="OrthoDB" id="9811611at2"/>
<organism evidence="5 6">
    <name type="scientific">Leptospira hartskeerlii</name>
    <dbReference type="NCBI Taxonomy" id="2023177"/>
    <lineage>
        <taxon>Bacteria</taxon>
        <taxon>Pseudomonadati</taxon>
        <taxon>Spirochaetota</taxon>
        <taxon>Spirochaetia</taxon>
        <taxon>Leptospirales</taxon>
        <taxon>Leptospiraceae</taxon>
        <taxon>Leptospira</taxon>
    </lineage>
</organism>
<reference evidence="5 6" key="1">
    <citation type="submission" date="2017-07" db="EMBL/GenBank/DDBJ databases">
        <title>Leptospira spp. isolated from tropical soils.</title>
        <authorList>
            <person name="Thibeaux R."/>
            <person name="Iraola G."/>
            <person name="Ferres I."/>
            <person name="Bierque E."/>
            <person name="Girault D."/>
            <person name="Soupe-Gilbert M.-E."/>
            <person name="Picardeau M."/>
            <person name="Goarant C."/>
        </authorList>
    </citation>
    <scope>NUCLEOTIDE SEQUENCE [LARGE SCALE GENOMIC DNA]</scope>
    <source>
        <strain evidence="5 6">MCA1-C-A1</strain>
    </source>
</reference>
<accession>A0A2M9X8J0</accession>
<evidence type="ECO:0000256" key="2">
    <source>
        <dbReference type="ARBA" id="ARBA00022747"/>
    </source>
</evidence>
<dbReference type="GO" id="GO:0003677">
    <property type="term" value="F:DNA binding"/>
    <property type="evidence" value="ECO:0007669"/>
    <property type="project" value="UniProtKB-KW"/>
</dbReference>
<keyword evidence="6" id="KW-1185">Reference proteome</keyword>
<dbReference type="Proteomes" id="UP000232196">
    <property type="component" value="Unassembled WGS sequence"/>
</dbReference>
<keyword evidence="2" id="KW-0680">Restriction system</keyword>
<dbReference type="InterPro" id="IPR051212">
    <property type="entry name" value="Type-I_RE_S_subunit"/>
</dbReference>
<comment type="caution">
    <text evidence="5">The sequence shown here is derived from an EMBL/GenBank/DDBJ whole genome shotgun (WGS) entry which is preliminary data.</text>
</comment>
<feature type="domain" description="Type I restriction modification DNA specificity" evidence="4">
    <location>
        <begin position="19"/>
        <end position="187"/>
    </location>
</feature>
<dbReference type="EMBL" id="NPDN01000012">
    <property type="protein sequence ID" value="PJZ23974.1"/>
    <property type="molecule type" value="Genomic_DNA"/>
</dbReference>
<evidence type="ECO:0000313" key="6">
    <source>
        <dbReference type="Proteomes" id="UP000232196"/>
    </source>
</evidence>
<sequence>MKAYPKYKNSGIEWLGEIPEHWEVKKVKFCAIINQKTLAESTPSNFEFDYVDISNVNLEAGVIGSERYLFGKAPSRARRKVKSGDVILSTVRTYLKAIATINKNQENYIVSTGFCVISPMRNLFDTVFFSYFLKSEYFIETVSSISTGVSYPATNANDIANLITLLPSLSEQRAIANYLDRETQKIDHLIAKQERLISLLEEKRQAIISHTVTKGLDSNAKMKKSGVKWLGEIPEHWEMKKLKYLFSIKKRIAKKLGYEVLSITQKGLKVKDISSNEGQLSMDYSKYQLVFPGDFAMNQMDLLTGSVDISRFTGVTSPDYRVFCLVDKESTPLYYKYLLLRGYLDRIFFNFGQGSSHLGRWRLPREQFLDFILPYPSKFEQKKIASKIETFIESSQKIVTKIQSAIELLKEKRTALISAAVTGKIDVRESA</sequence>
<keyword evidence="3" id="KW-0238">DNA-binding</keyword>
<evidence type="ECO:0000256" key="3">
    <source>
        <dbReference type="ARBA" id="ARBA00023125"/>
    </source>
</evidence>
<name>A0A2M9X8J0_9LEPT</name>
<dbReference type="Gene3D" id="3.90.220.20">
    <property type="entry name" value="DNA methylase specificity domains"/>
    <property type="match status" value="2"/>
</dbReference>
<dbReference type="PANTHER" id="PTHR43140:SF1">
    <property type="entry name" value="TYPE I RESTRICTION ENZYME ECOKI SPECIFICITY SUBUNIT"/>
    <property type="match status" value="1"/>
</dbReference>